<protein>
    <recommendedName>
        <fullName evidence="3">DUF2586 domain-containing protein</fullName>
    </recommendedName>
</protein>
<dbReference type="AlphaFoldDB" id="A0A2S7SZK7"/>
<accession>A0A2S7SZK7</accession>
<evidence type="ECO:0008006" key="3">
    <source>
        <dbReference type="Google" id="ProtNLM"/>
    </source>
</evidence>
<gene>
    <name evidence="1" type="ORF">CJD36_010100</name>
</gene>
<proteinExistence type="predicted"/>
<reference evidence="1 2" key="1">
    <citation type="submission" date="2018-01" db="EMBL/GenBank/DDBJ databases">
        <title>A novel member of the phylum Bacteroidetes isolated from glacier ice.</title>
        <authorList>
            <person name="Liu Q."/>
            <person name="Xin Y.-H."/>
        </authorList>
    </citation>
    <scope>NUCLEOTIDE SEQUENCE [LARGE SCALE GENOMIC DNA]</scope>
    <source>
        <strain evidence="1 2">RB1R16</strain>
    </source>
</reference>
<dbReference type="EMBL" id="PPSL01000002">
    <property type="protein sequence ID" value="PQJ12128.1"/>
    <property type="molecule type" value="Genomic_DNA"/>
</dbReference>
<dbReference type="Proteomes" id="UP000239872">
    <property type="component" value="Unassembled WGS sequence"/>
</dbReference>
<evidence type="ECO:0000313" key="1">
    <source>
        <dbReference type="EMBL" id="PQJ12128.1"/>
    </source>
</evidence>
<comment type="caution">
    <text evidence="1">The sequence shown here is derived from an EMBL/GenBank/DDBJ whole genome shotgun (WGS) entry which is preliminary data.</text>
</comment>
<organism evidence="1 2">
    <name type="scientific">Flavipsychrobacter stenotrophus</name>
    <dbReference type="NCBI Taxonomy" id="2077091"/>
    <lineage>
        <taxon>Bacteria</taxon>
        <taxon>Pseudomonadati</taxon>
        <taxon>Bacteroidota</taxon>
        <taxon>Chitinophagia</taxon>
        <taxon>Chitinophagales</taxon>
        <taxon>Chitinophagaceae</taxon>
        <taxon>Flavipsychrobacter</taxon>
    </lineage>
</organism>
<sequence>MQTDDGVAGMVLTGTSVGSTYSIETPILIKSLEDLTEYGITMANNAFAYRQVADFYTEAGAGASLYLMLTRAEMSSVDIVEPHNTDGVRKLLDYARGRIKLLGVMTNDTAYSLATTLTIDTTNTINADEYAAAQKMDVLAREYFEGQQPFRAVLGGTSYNGHAATLVNLTGETTNNRTAILVGDTTSGDCACIGLLLGRLSVIPVMRKVSRVRTGALSNRAAYIGSATLESVHNDIPEIAGKGYITFITYPNVSGYFFSGDDTCSAFTDDYHFLARGRVIDKVHTLAYSIFVQEVDDEVPVNADGTLDAGFCKWLSQQIENQVNNTMTVNREISSVSCLIDPAQNILSTNQLNVILRIVPVGYATNVEINLGFDNPAL</sequence>
<evidence type="ECO:0000313" key="2">
    <source>
        <dbReference type="Proteomes" id="UP000239872"/>
    </source>
</evidence>
<name>A0A2S7SZK7_9BACT</name>
<dbReference type="InterPro" id="IPR019694">
    <property type="entry name" value="Phage_HP1_Orf23"/>
</dbReference>
<keyword evidence="2" id="KW-1185">Reference proteome</keyword>
<dbReference type="Pfam" id="PF10758">
    <property type="entry name" value="DUF2586"/>
    <property type="match status" value="1"/>
</dbReference>